<evidence type="ECO:0000313" key="2">
    <source>
        <dbReference type="Proteomes" id="UP000076871"/>
    </source>
</evidence>
<protein>
    <submittedName>
        <fullName evidence="1">Uncharacterized protein</fullName>
    </submittedName>
</protein>
<name>A0A165AXE7_9APHY</name>
<evidence type="ECO:0000313" key="1">
    <source>
        <dbReference type="EMBL" id="KZS99838.1"/>
    </source>
</evidence>
<dbReference type="RefSeq" id="XP_040757579.1">
    <property type="nucleotide sequence ID" value="XM_040907438.1"/>
</dbReference>
<dbReference type="Proteomes" id="UP000076871">
    <property type="component" value="Unassembled WGS sequence"/>
</dbReference>
<sequence length="106" mass="11554">MVEQLLMRDLKKCSKIINLWEDEWMHGEGTPLALLMSAPDMKPLNADTFASVKGGSDAVLPEQVEAGSEADADQDADVDADVDADNVRLIVDEHDINLGSVAHQEH</sequence>
<dbReference type="EMBL" id="KV427712">
    <property type="protein sequence ID" value="KZS99838.1"/>
    <property type="molecule type" value="Genomic_DNA"/>
</dbReference>
<reference evidence="1 2" key="1">
    <citation type="journal article" date="2016" name="Mol. Biol. Evol.">
        <title>Comparative Genomics of Early-Diverging Mushroom-Forming Fungi Provides Insights into the Origins of Lignocellulose Decay Capabilities.</title>
        <authorList>
            <person name="Nagy L.G."/>
            <person name="Riley R."/>
            <person name="Tritt A."/>
            <person name="Adam C."/>
            <person name="Daum C."/>
            <person name="Floudas D."/>
            <person name="Sun H."/>
            <person name="Yadav J.S."/>
            <person name="Pangilinan J."/>
            <person name="Larsson K.H."/>
            <person name="Matsuura K."/>
            <person name="Barry K."/>
            <person name="Labutti K."/>
            <person name="Kuo R."/>
            <person name="Ohm R.A."/>
            <person name="Bhattacharya S.S."/>
            <person name="Shirouzu T."/>
            <person name="Yoshinaga Y."/>
            <person name="Martin F.M."/>
            <person name="Grigoriev I.V."/>
            <person name="Hibbett D.S."/>
        </authorList>
    </citation>
    <scope>NUCLEOTIDE SEQUENCE [LARGE SCALE GENOMIC DNA]</scope>
    <source>
        <strain evidence="1 2">93-53</strain>
    </source>
</reference>
<dbReference type="AlphaFoldDB" id="A0A165AXE7"/>
<keyword evidence="2" id="KW-1185">Reference proteome</keyword>
<organism evidence="1 2">
    <name type="scientific">Laetiporus sulphureus 93-53</name>
    <dbReference type="NCBI Taxonomy" id="1314785"/>
    <lineage>
        <taxon>Eukaryota</taxon>
        <taxon>Fungi</taxon>
        <taxon>Dikarya</taxon>
        <taxon>Basidiomycota</taxon>
        <taxon>Agaricomycotina</taxon>
        <taxon>Agaricomycetes</taxon>
        <taxon>Polyporales</taxon>
        <taxon>Laetiporus</taxon>
    </lineage>
</organism>
<dbReference type="GeneID" id="63824467"/>
<gene>
    <name evidence="1" type="ORF">LAESUDRAFT_718478</name>
</gene>
<accession>A0A165AXE7</accession>
<dbReference type="InParanoid" id="A0A165AXE7"/>
<proteinExistence type="predicted"/>